<evidence type="ECO:0000313" key="2">
    <source>
        <dbReference type="EMBL" id="NEX44923.1"/>
    </source>
</evidence>
<feature type="signal peptide" evidence="1">
    <location>
        <begin position="1"/>
        <end position="28"/>
    </location>
</feature>
<proteinExistence type="predicted"/>
<feature type="chain" id="PRO_5025527526" evidence="1">
    <location>
        <begin position="29"/>
        <end position="213"/>
    </location>
</feature>
<evidence type="ECO:0000256" key="1">
    <source>
        <dbReference type="SAM" id="SignalP"/>
    </source>
</evidence>
<evidence type="ECO:0000313" key="3">
    <source>
        <dbReference type="Proteomes" id="UP000481421"/>
    </source>
</evidence>
<keyword evidence="1" id="KW-0732">Signal</keyword>
<comment type="caution">
    <text evidence="2">The sequence shown here is derived from an EMBL/GenBank/DDBJ whole genome shotgun (WGS) entry which is preliminary data.</text>
</comment>
<gene>
    <name evidence="2" type="ORF">G3572_01805</name>
</gene>
<dbReference type="Proteomes" id="UP000481421">
    <property type="component" value="Unassembled WGS sequence"/>
</dbReference>
<reference evidence="2 3" key="1">
    <citation type="submission" date="2020-02" db="EMBL/GenBank/DDBJ databases">
        <title>Rhodobacter algicola sp. nov., isolated from microalga culture.</title>
        <authorList>
            <person name="Park C.-Y."/>
        </authorList>
    </citation>
    <scope>NUCLEOTIDE SEQUENCE [LARGE SCALE GENOMIC DNA]</scope>
    <source>
        <strain evidence="2 3">ETT8</strain>
    </source>
</reference>
<dbReference type="AlphaFoldDB" id="A0A6B3RII5"/>
<sequence>MTFATNPTLSKSLALALFMAVSTSSVWAQDTAAPATEDETFAADAAGEEGLSMGTEVGAEASGVGSSYVEAKFEAWEQRCIRTEDGADPCQLYQLLLDSEGNAVAEFSMFNLPAGGQAAAGATVIVPLETLLTENLMMAVDGSAPRVYPFTFCSTIGCVSRIGFTAAEVEQFKRGAKAVLTIVPVVAPDQKVSVDLSLKGFTAGYTAVSATNP</sequence>
<keyword evidence="3" id="KW-1185">Reference proteome</keyword>
<dbReference type="EMBL" id="JAAIKE010000001">
    <property type="protein sequence ID" value="NEX44923.1"/>
    <property type="molecule type" value="Genomic_DNA"/>
</dbReference>
<name>A0A6B3RII5_9RHOB</name>
<dbReference type="Gene3D" id="2.60.40.1880">
    <property type="entry name" value="Invasion associated locus B (IalB) protein"/>
    <property type="match status" value="1"/>
</dbReference>
<dbReference type="Pfam" id="PF06776">
    <property type="entry name" value="IalB"/>
    <property type="match status" value="1"/>
</dbReference>
<dbReference type="InterPro" id="IPR038696">
    <property type="entry name" value="IalB_sf"/>
</dbReference>
<dbReference type="InterPro" id="IPR010642">
    <property type="entry name" value="Invasion_prot_B"/>
</dbReference>
<accession>A0A6B3RII5</accession>
<protein>
    <submittedName>
        <fullName evidence="2">Invasion associated locus B family protein</fullName>
    </submittedName>
</protein>
<organism evidence="2 3">
    <name type="scientific">Pseudotabrizicola algicola</name>
    <dbReference type="NCBI Taxonomy" id="2709381"/>
    <lineage>
        <taxon>Bacteria</taxon>
        <taxon>Pseudomonadati</taxon>
        <taxon>Pseudomonadota</taxon>
        <taxon>Alphaproteobacteria</taxon>
        <taxon>Rhodobacterales</taxon>
        <taxon>Paracoccaceae</taxon>
        <taxon>Pseudotabrizicola</taxon>
    </lineage>
</organism>
<dbReference type="RefSeq" id="WP_164608960.1">
    <property type="nucleotide sequence ID" value="NZ_JAAIKE010000001.1"/>
</dbReference>